<gene>
    <name evidence="2" type="ORF">KP79_PYT04887</name>
</gene>
<evidence type="ECO:0000256" key="1">
    <source>
        <dbReference type="SAM" id="SignalP"/>
    </source>
</evidence>
<evidence type="ECO:0000313" key="3">
    <source>
        <dbReference type="Proteomes" id="UP000242188"/>
    </source>
</evidence>
<dbReference type="AlphaFoldDB" id="A0A210PGT8"/>
<keyword evidence="3" id="KW-1185">Reference proteome</keyword>
<name>A0A210PGT8_MIZYE</name>
<reference evidence="2 3" key="1">
    <citation type="journal article" date="2017" name="Nat. Ecol. Evol.">
        <title>Scallop genome provides insights into evolution of bilaterian karyotype and development.</title>
        <authorList>
            <person name="Wang S."/>
            <person name="Zhang J."/>
            <person name="Jiao W."/>
            <person name="Li J."/>
            <person name="Xun X."/>
            <person name="Sun Y."/>
            <person name="Guo X."/>
            <person name="Huan P."/>
            <person name="Dong B."/>
            <person name="Zhang L."/>
            <person name="Hu X."/>
            <person name="Sun X."/>
            <person name="Wang J."/>
            <person name="Zhao C."/>
            <person name="Wang Y."/>
            <person name="Wang D."/>
            <person name="Huang X."/>
            <person name="Wang R."/>
            <person name="Lv J."/>
            <person name="Li Y."/>
            <person name="Zhang Z."/>
            <person name="Liu B."/>
            <person name="Lu W."/>
            <person name="Hui Y."/>
            <person name="Liang J."/>
            <person name="Zhou Z."/>
            <person name="Hou R."/>
            <person name="Li X."/>
            <person name="Liu Y."/>
            <person name="Li H."/>
            <person name="Ning X."/>
            <person name="Lin Y."/>
            <person name="Zhao L."/>
            <person name="Xing Q."/>
            <person name="Dou J."/>
            <person name="Li Y."/>
            <person name="Mao J."/>
            <person name="Guo H."/>
            <person name="Dou H."/>
            <person name="Li T."/>
            <person name="Mu C."/>
            <person name="Jiang W."/>
            <person name="Fu Q."/>
            <person name="Fu X."/>
            <person name="Miao Y."/>
            <person name="Liu J."/>
            <person name="Yu Q."/>
            <person name="Li R."/>
            <person name="Liao H."/>
            <person name="Li X."/>
            <person name="Kong Y."/>
            <person name="Jiang Z."/>
            <person name="Chourrout D."/>
            <person name="Li R."/>
            <person name="Bao Z."/>
        </authorList>
    </citation>
    <scope>NUCLEOTIDE SEQUENCE [LARGE SCALE GENOMIC DNA]</scope>
    <source>
        <strain evidence="2 3">PY_sf001</strain>
    </source>
</reference>
<dbReference type="EMBL" id="NEDP02076713">
    <property type="protein sequence ID" value="OWF35677.1"/>
    <property type="molecule type" value="Genomic_DNA"/>
</dbReference>
<sequence length="70" mass="7832">MNWSLAIAVCLIGQISGFTVLQETVTPSFLDLLTTQEPMPSTTIRHHNVNDANEFDQALFFYDAPTVCTR</sequence>
<dbReference type="Proteomes" id="UP000242188">
    <property type="component" value="Unassembled WGS sequence"/>
</dbReference>
<feature type="chain" id="PRO_5012035572" evidence="1">
    <location>
        <begin position="18"/>
        <end position="70"/>
    </location>
</feature>
<feature type="signal peptide" evidence="1">
    <location>
        <begin position="1"/>
        <end position="17"/>
    </location>
</feature>
<organism evidence="2 3">
    <name type="scientific">Mizuhopecten yessoensis</name>
    <name type="common">Japanese scallop</name>
    <name type="synonym">Patinopecten yessoensis</name>
    <dbReference type="NCBI Taxonomy" id="6573"/>
    <lineage>
        <taxon>Eukaryota</taxon>
        <taxon>Metazoa</taxon>
        <taxon>Spiralia</taxon>
        <taxon>Lophotrochozoa</taxon>
        <taxon>Mollusca</taxon>
        <taxon>Bivalvia</taxon>
        <taxon>Autobranchia</taxon>
        <taxon>Pteriomorphia</taxon>
        <taxon>Pectinida</taxon>
        <taxon>Pectinoidea</taxon>
        <taxon>Pectinidae</taxon>
        <taxon>Mizuhopecten</taxon>
    </lineage>
</organism>
<keyword evidence="1" id="KW-0732">Signal</keyword>
<evidence type="ECO:0000313" key="2">
    <source>
        <dbReference type="EMBL" id="OWF35677.1"/>
    </source>
</evidence>
<accession>A0A210PGT8</accession>
<proteinExistence type="predicted"/>
<comment type="caution">
    <text evidence="2">The sequence shown here is derived from an EMBL/GenBank/DDBJ whole genome shotgun (WGS) entry which is preliminary data.</text>
</comment>
<protein>
    <submittedName>
        <fullName evidence="2">Uncharacterized protein</fullName>
    </submittedName>
</protein>